<reference evidence="2 3" key="1">
    <citation type="journal article" date="2018" name="Sci. Data">
        <title>The draft genome sequence of cork oak.</title>
        <authorList>
            <person name="Ramos A.M."/>
            <person name="Usie A."/>
            <person name="Barbosa P."/>
            <person name="Barros P.M."/>
            <person name="Capote T."/>
            <person name="Chaves I."/>
            <person name="Simoes F."/>
            <person name="Abreu I."/>
            <person name="Carrasquinho I."/>
            <person name="Faro C."/>
            <person name="Guimaraes J.B."/>
            <person name="Mendonca D."/>
            <person name="Nobrega F."/>
            <person name="Rodrigues L."/>
            <person name="Saibo N.J.M."/>
            <person name="Varela M.C."/>
            <person name="Egas C."/>
            <person name="Matos J."/>
            <person name="Miguel C.M."/>
            <person name="Oliveira M.M."/>
            <person name="Ricardo C.P."/>
            <person name="Goncalves S."/>
        </authorList>
    </citation>
    <scope>NUCLEOTIDE SEQUENCE [LARGE SCALE GENOMIC DNA]</scope>
    <source>
        <strain evidence="3">cv. HL8</strain>
    </source>
</reference>
<organism evidence="2 3">
    <name type="scientific">Quercus suber</name>
    <name type="common">Cork oak</name>
    <dbReference type="NCBI Taxonomy" id="58331"/>
    <lineage>
        <taxon>Eukaryota</taxon>
        <taxon>Viridiplantae</taxon>
        <taxon>Streptophyta</taxon>
        <taxon>Embryophyta</taxon>
        <taxon>Tracheophyta</taxon>
        <taxon>Spermatophyta</taxon>
        <taxon>Magnoliopsida</taxon>
        <taxon>eudicotyledons</taxon>
        <taxon>Gunneridae</taxon>
        <taxon>Pentapetalae</taxon>
        <taxon>rosids</taxon>
        <taxon>fabids</taxon>
        <taxon>Fagales</taxon>
        <taxon>Fagaceae</taxon>
        <taxon>Quercus</taxon>
    </lineage>
</organism>
<keyword evidence="1" id="KW-0732">Signal</keyword>
<dbReference type="PANTHER" id="PTHR33184">
    <property type="entry name" value="PROTEIN TAPETUM DETERMINANT 1-LIKE-RELATED"/>
    <property type="match status" value="1"/>
</dbReference>
<evidence type="ECO:0000313" key="2">
    <source>
        <dbReference type="EMBL" id="KAK7822871.1"/>
    </source>
</evidence>
<dbReference type="GO" id="GO:0001709">
    <property type="term" value="P:cell fate determination"/>
    <property type="evidence" value="ECO:0007669"/>
    <property type="project" value="TreeGrafter"/>
</dbReference>
<dbReference type="Proteomes" id="UP000237347">
    <property type="component" value="Unassembled WGS sequence"/>
</dbReference>
<evidence type="ECO:0000256" key="1">
    <source>
        <dbReference type="ARBA" id="ARBA00022729"/>
    </source>
</evidence>
<dbReference type="PANTHER" id="PTHR33184:SF67">
    <property type="entry name" value="PROTEIN TAPETUM DETERMINANT 1"/>
    <property type="match status" value="1"/>
</dbReference>
<protein>
    <submittedName>
        <fullName evidence="2">Tpd1 protein like protein 1</fullName>
    </submittedName>
</protein>
<proteinExistence type="predicted"/>
<sequence length="257" mass="27996">MGIGPRTSLPNQKLHIQGGDCLKNYIQVTQGTTGNLPSGTPIYSVQITNECPRDCSIAQIHLSCDSFASELLMNPMIFRKLGINDCLVNNGKPLANGASISFKYASNAKFPLALIQHNKEIKKEKAESRKNENHLLWSHSVGHDHVHCRVTGGGDSGDCLKDYIQALLATYLVELQFLVHVQIINECPRDCSIAQIHLSCDSFASELLINPMIFRKLGSNDCLVNNGKPLANGAAISFEYASSAQFPLAVSSLTCLP</sequence>
<accession>A0AAW0J8W1</accession>
<comment type="caution">
    <text evidence="2">The sequence shown here is derived from an EMBL/GenBank/DDBJ whole genome shotgun (WGS) entry which is preliminary data.</text>
</comment>
<dbReference type="Pfam" id="PF24068">
    <property type="entry name" value="TPD1_C"/>
    <property type="match status" value="2"/>
</dbReference>
<dbReference type="InterPro" id="IPR040361">
    <property type="entry name" value="TPD1"/>
</dbReference>
<keyword evidence="3" id="KW-1185">Reference proteome</keyword>
<evidence type="ECO:0000313" key="3">
    <source>
        <dbReference type="Proteomes" id="UP000237347"/>
    </source>
</evidence>
<gene>
    <name evidence="2" type="primary">TDL1_1</name>
    <name evidence="2" type="ORF">CFP56_036030</name>
</gene>
<name>A0AAW0J8W1_QUESU</name>
<dbReference type="AlphaFoldDB" id="A0AAW0J8W1"/>
<dbReference type="EMBL" id="PKMF04000652">
    <property type="protein sequence ID" value="KAK7822871.1"/>
    <property type="molecule type" value="Genomic_DNA"/>
</dbReference>